<dbReference type="AlphaFoldDB" id="A0AAV7RT18"/>
<comment type="caution">
    <text evidence="1">The sequence shown here is derived from an EMBL/GenBank/DDBJ whole genome shotgun (WGS) entry which is preliminary data.</text>
</comment>
<reference evidence="1" key="1">
    <citation type="journal article" date="2022" name="bioRxiv">
        <title>Sequencing and chromosome-scale assembly of the giantPleurodeles waltlgenome.</title>
        <authorList>
            <person name="Brown T."/>
            <person name="Elewa A."/>
            <person name="Iarovenko S."/>
            <person name="Subramanian E."/>
            <person name="Araus A.J."/>
            <person name="Petzold A."/>
            <person name="Susuki M."/>
            <person name="Suzuki K.-i.T."/>
            <person name="Hayashi T."/>
            <person name="Toyoda A."/>
            <person name="Oliveira C."/>
            <person name="Osipova E."/>
            <person name="Leigh N.D."/>
            <person name="Simon A."/>
            <person name="Yun M.H."/>
        </authorList>
    </citation>
    <scope>NUCLEOTIDE SEQUENCE</scope>
    <source>
        <strain evidence="1">20211129_DDA</strain>
        <tissue evidence="1">Liver</tissue>
    </source>
</reference>
<dbReference type="EMBL" id="JANPWB010000009">
    <property type="protein sequence ID" value="KAJ1154025.1"/>
    <property type="molecule type" value="Genomic_DNA"/>
</dbReference>
<name>A0AAV7RT18_PLEWA</name>
<organism evidence="1 2">
    <name type="scientific">Pleurodeles waltl</name>
    <name type="common">Iberian ribbed newt</name>
    <dbReference type="NCBI Taxonomy" id="8319"/>
    <lineage>
        <taxon>Eukaryota</taxon>
        <taxon>Metazoa</taxon>
        <taxon>Chordata</taxon>
        <taxon>Craniata</taxon>
        <taxon>Vertebrata</taxon>
        <taxon>Euteleostomi</taxon>
        <taxon>Amphibia</taxon>
        <taxon>Batrachia</taxon>
        <taxon>Caudata</taxon>
        <taxon>Salamandroidea</taxon>
        <taxon>Salamandridae</taxon>
        <taxon>Pleurodelinae</taxon>
        <taxon>Pleurodeles</taxon>
    </lineage>
</organism>
<protein>
    <submittedName>
        <fullName evidence="1">Uncharacterized protein</fullName>
    </submittedName>
</protein>
<keyword evidence="2" id="KW-1185">Reference proteome</keyword>
<gene>
    <name evidence="1" type="ORF">NDU88_006782</name>
</gene>
<proteinExistence type="predicted"/>
<accession>A0AAV7RT18</accession>
<dbReference type="Proteomes" id="UP001066276">
    <property type="component" value="Chromosome 5"/>
</dbReference>
<evidence type="ECO:0000313" key="1">
    <source>
        <dbReference type="EMBL" id="KAJ1154025.1"/>
    </source>
</evidence>
<sequence>MLLRLPVIHGYWESVVPCLNTVCDNAAVLSTKWCLLNIWDKTDLTTIDQVWMTLGLIEAKRNIARTCKAGRPLELEDWKLDLDWRMLVERVVYTSLASVAHNVDSEMQIHTILVDEKRTVAFPRLALYKYQYIVD</sequence>
<evidence type="ECO:0000313" key="2">
    <source>
        <dbReference type="Proteomes" id="UP001066276"/>
    </source>
</evidence>